<protein>
    <submittedName>
        <fullName evidence="1">Uncharacterized protein</fullName>
    </submittedName>
</protein>
<comment type="caution">
    <text evidence="1">The sequence shown here is derived from an EMBL/GenBank/DDBJ whole genome shotgun (WGS) entry which is preliminary data.</text>
</comment>
<dbReference type="RefSeq" id="XP_027611412.1">
    <property type="nucleotide sequence ID" value="XM_027755611.1"/>
</dbReference>
<keyword evidence="2" id="KW-1185">Reference proteome</keyword>
<organism evidence="1 2">
    <name type="scientific">Sparassis crispa</name>
    <dbReference type="NCBI Taxonomy" id="139825"/>
    <lineage>
        <taxon>Eukaryota</taxon>
        <taxon>Fungi</taxon>
        <taxon>Dikarya</taxon>
        <taxon>Basidiomycota</taxon>
        <taxon>Agaricomycotina</taxon>
        <taxon>Agaricomycetes</taxon>
        <taxon>Polyporales</taxon>
        <taxon>Sparassidaceae</taxon>
        <taxon>Sparassis</taxon>
    </lineage>
</organism>
<dbReference type="AlphaFoldDB" id="A0A401GE93"/>
<gene>
    <name evidence="1" type="ORF">SCP_0302140</name>
</gene>
<evidence type="ECO:0000313" key="1">
    <source>
        <dbReference type="EMBL" id="GBE80499.1"/>
    </source>
</evidence>
<accession>A0A401GE93</accession>
<dbReference type="EMBL" id="BFAD01000003">
    <property type="protein sequence ID" value="GBE80499.1"/>
    <property type="molecule type" value="Genomic_DNA"/>
</dbReference>
<dbReference type="Proteomes" id="UP000287166">
    <property type="component" value="Unassembled WGS sequence"/>
</dbReference>
<dbReference type="InParanoid" id="A0A401GE93"/>
<name>A0A401GE93_9APHY</name>
<reference evidence="1 2" key="1">
    <citation type="journal article" date="2018" name="Sci. Rep.">
        <title>Genome sequence of the cauliflower mushroom Sparassis crispa (Hanabiratake) and its association with beneficial usage.</title>
        <authorList>
            <person name="Kiyama R."/>
            <person name="Furutani Y."/>
            <person name="Kawaguchi K."/>
            <person name="Nakanishi T."/>
        </authorList>
    </citation>
    <scope>NUCLEOTIDE SEQUENCE [LARGE SCALE GENOMIC DNA]</scope>
</reference>
<dbReference type="OrthoDB" id="3257613at2759"/>
<proteinExistence type="predicted"/>
<sequence length="186" mass="21015">MDLVASKAPSGAAQFLKTALQLEQRQLVLQARLGRHNDGNDISATESASLESECRSLRHDLDKWHRQQVTFMPKVELPDAEEVKDDEDDEMHGQPESEALVLPSDFSSGKRKMFALEILTSFEKRIQIGLTHNLLSAIKESLGHQGAFLSDKTKHVRGQKDNMRAQKMIQNAAEHSRSLTQRYNHN</sequence>
<dbReference type="GeneID" id="38777416"/>
<evidence type="ECO:0000313" key="2">
    <source>
        <dbReference type="Proteomes" id="UP000287166"/>
    </source>
</evidence>